<dbReference type="AlphaFoldDB" id="A0A5C3MR09"/>
<gene>
    <name evidence="1" type="ORF">OE88DRAFT_1666065</name>
</gene>
<dbReference type="EMBL" id="ML213524">
    <property type="protein sequence ID" value="TFK47337.1"/>
    <property type="molecule type" value="Genomic_DNA"/>
</dbReference>
<reference evidence="1 2" key="1">
    <citation type="journal article" date="2019" name="Nat. Ecol. Evol.">
        <title>Megaphylogeny resolves global patterns of mushroom evolution.</title>
        <authorList>
            <person name="Varga T."/>
            <person name="Krizsan K."/>
            <person name="Foldi C."/>
            <person name="Dima B."/>
            <person name="Sanchez-Garcia M."/>
            <person name="Sanchez-Ramirez S."/>
            <person name="Szollosi G.J."/>
            <person name="Szarkandi J.G."/>
            <person name="Papp V."/>
            <person name="Albert L."/>
            <person name="Andreopoulos W."/>
            <person name="Angelini C."/>
            <person name="Antonin V."/>
            <person name="Barry K.W."/>
            <person name="Bougher N.L."/>
            <person name="Buchanan P."/>
            <person name="Buyck B."/>
            <person name="Bense V."/>
            <person name="Catcheside P."/>
            <person name="Chovatia M."/>
            <person name="Cooper J."/>
            <person name="Damon W."/>
            <person name="Desjardin D."/>
            <person name="Finy P."/>
            <person name="Geml J."/>
            <person name="Haridas S."/>
            <person name="Hughes K."/>
            <person name="Justo A."/>
            <person name="Karasinski D."/>
            <person name="Kautmanova I."/>
            <person name="Kiss B."/>
            <person name="Kocsube S."/>
            <person name="Kotiranta H."/>
            <person name="LaButti K.M."/>
            <person name="Lechner B.E."/>
            <person name="Liimatainen K."/>
            <person name="Lipzen A."/>
            <person name="Lukacs Z."/>
            <person name="Mihaltcheva S."/>
            <person name="Morgado L.N."/>
            <person name="Niskanen T."/>
            <person name="Noordeloos M.E."/>
            <person name="Ohm R.A."/>
            <person name="Ortiz-Santana B."/>
            <person name="Ovrebo C."/>
            <person name="Racz N."/>
            <person name="Riley R."/>
            <person name="Savchenko A."/>
            <person name="Shiryaev A."/>
            <person name="Soop K."/>
            <person name="Spirin V."/>
            <person name="Szebenyi C."/>
            <person name="Tomsovsky M."/>
            <person name="Tulloss R.E."/>
            <person name="Uehling J."/>
            <person name="Grigoriev I.V."/>
            <person name="Vagvolgyi C."/>
            <person name="Papp T."/>
            <person name="Martin F.M."/>
            <person name="Miettinen O."/>
            <person name="Hibbett D.S."/>
            <person name="Nagy L.G."/>
        </authorList>
    </citation>
    <scope>NUCLEOTIDE SEQUENCE [LARGE SCALE GENOMIC DNA]</scope>
    <source>
        <strain evidence="1 2">OMC1185</strain>
    </source>
</reference>
<name>A0A5C3MR09_9AGAM</name>
<evidence type="ECO:0000313" key="1">
    <source>
        <dbReference type="EMBL" id="TFK47337.1"/>
    </source>
</evidence>
<sequence length="306" mass="33607">MWIVALWLARPGACSYFALDRYYRTMDHTDVLADTVPPRYAIESDEEEDEENPLLSSPSCPNRVADVKIDGPYDSGKPLLLATGHAGQYWSRGVQLGEPKATVVLNGTEVAYIFASTWANATIVVSEATIRIPMWAVYSYAKALIQLLKPSSMVVLDTYSASQYIDADPIAVSDAPIRYLSTHSAYPSTFNLVLSPFSPPNVLQSTSAAFILASLTCFSLSQSILSTLVLLPSPYSPLPPNSQLTSLGLTQKIEWPMDTMLKACEALLGCLGIGQMKEEWGHGNNKKVEWLAVRRDGQLPDYGMYI</sequence>
<dbReference type="STRING" id="5364.A0A5C3MR09"/>
<protein>
    <submittedName>
        <fullName evidence="1">Uncharacterized protein</fullName>
    </submittedName>
</protein>
<dbReference type="OrthoDB" id="2546621at2759"/>
<evidence type="ECO:0000313" key="2">
    <source>
        <dbReference type="Proteomes" id="UP000305948"/>
    </source>
</evidence>
<proteinExistence type="predicted"/>
<accession>A0A5C3MR09</accession>
<dbReference type="Proteomes" id="UP000305948">
    <property type="component" value="Unassembled WGS sequence"/>
</dbReference>
<keyword evidence="2" id="KW-1185">Reference proteome</keyword>
<organism evidence="1 2">
    <name type="scientific">Heliocybe sulcata</name>
    <dbReference type="NCBI Taxonomy" id="5364"/>
    <lineage>
        <taxon>Eukaryota</taxon>
        <taxon>Fungi</taxon>
        <taxon>Dikarya</taxon>
        <taxon>Basidiomycota</taxon>
        <taxon>Agaricomycotina</taxon>
        <taxon>Agaricomycetes</taxon>
        <taxon>Gloeophyllales</taxon>
        <taxon>Gloeophyllaceae</taxon>
        <taxon>Heliocybe</taxon>
    </lineage>
</organism>